<feature type="transmembrane region" description="Helical" evidence="2">
    <location>
        <begin position="135"/>
        <end position="155"/>
    </location>
</feature>
<dbReference type="Proteomes" id="UP001597108">
    <property type="component" value="Unassembled WGS sequence"/>
</dbReference>
<feature type="transmembrane region" description="Helical" evidence="2">
    <location>
        <begin position="327"/>
        <end position="348"/>
    </location>
</feature>
<feature type="transmembrane region" description="Helical" evidence="2">
    <location>
        <begin position="200"/>
        <end position="222"/>
    </location>
</feature>
<accession>A0ABW3IMK0</accession>
<proteinExistence type="predicted"/>
<comment type="caution">
    <text evidence="3">The sequence shown here is derived from an EMBL/GenBank/DDBJ whole genome shotgun (WGS) entry which is preliminary data.</text>
</comment>
<keyword evidence="4" id="KW-1185">Reference proteome</keyword>
<feature type="transmembrane region" description="Helical" evidence="2">
    <location>
        <begin position="410"/>
        <end position="429"/>
    </location>
</feature>
<feature type="transmembrane region" description="Helical" evidence="2">
    <location>
        <begin position="283"/>
        <end position="307"/>
    </location>
</feature>
<evidence type="ECO:0000256" key="1">
    <source>
        <dbReference type="ARBA" id="ARBA00022448"/>
    </source>
</evidence>
<feature type="transmembrane region" description="Helical" evidence="2">
    <location>
        <begin position="354"/>
        <end position="372"/>
    </location>
</feature>
<dbReference type="Pfam" id="PF01554">
    <property type="entry name" value="MatE"/>
    <property type="match status" value="2"/>
</dbReference>
<feature type="transmembrane region" description="Helical" evidence="2">
    <location>
        <begin position="48"/>
        <end position="70"/>
    </location>
</feature>
<gene>
    <name evidence="3" type="ORF">ACFQ2S_05865</name>
</gene>
<protein>
    <submittedName>
        <fullName evidence="3">MATE family efflux transporter</fullName>
    </submittedName>
</protein>
<sequence length="454" mass="48480">MSDTQASPTIPTNRAVLNLAWPLTLKAMMLHGIVVIDAWLVSALGEPALAAMGLAASFGALLLGVLAAFANATQIRVAQAFGTGEPVNLKTAFVAGMIISLVVALIGLVIVWSLAGTFIDHFAHTPWIAGEARSYLSVFLWVVMLEAVGQCMGSYFNGCGKTKVPFLSYLVAIPMNVGISYALIHGHFGLPEMGVTGAAVGSAAGALARVLFLAVGLLGITGGFRNVSGWRNTTLRVSIRRHLAFSLPIAGTFASNTVANYVSTLLFVKMTVNDFAAMTLIQPWVMVAGTFSISWAMATGIAVAQLLGRDCRGPELDSFLRRAWRGALIAAGIVALAFFGIILASGTLYDNLEAGTRAALLSFLPFLLILPFPKGSNAMCGHTLRAGGDTVYVMNIFLAAQWLFRVPLTALFILYLDLSVTWVFALFLAEEVVKFPSFHLRFLKGEWKRGLADD</sequence>
<feature type="transmembrane region" description="Helical" evidence="2">
    <location>
        <begin position="91"/>
        <end position="115"/>
    </location>
</feature>
<dbReference type="EMBL" id="JBHTJT010000007">
    <property type="protein sequence ID" value="MFD0979176.1"/>
    <property type="molecule type" value="Genomic_DNA"/>
</dbReference>
<dbReference type="InterPro" id="IPR050222">
    <property type="entry name" value="MATE_MdtK"/>
</dbReference>
<feature type="transmembrane region" description="Helical" evidence="2">
    <location>
        <begin position="167"/>
        <end position="188"/>
    </location>
</feature>
<dbReference type="PANTHER" id="PTHR43298">
    <property type="entry name" value="MULTIDRUG RESISTANCE PROTEIN NORM-RELATED"/>
    <property type="match status" value="1"/>
</dbReference>
<feature type="transmembrane region" description="Helical" evidence="2">
    <location>
        <begin position="243"/>
        <end position="263"/>
    </location>
</feature>
<keyword evidence="2" id="KW-0472">Membrane</keyword>
<feature type="transmembrane region" description="Helical" evidence="2">
    <location>
        <begin position="23"/>
        <end position="42"/>
    </location>
</feature>
<evidence type="ECO:0000313" key="3">
    <source>
        <dbReference type="EMBL" id="MFD0979176.1"/>
    </source>
</evidence>
<dbReference type="PANTHER" id="PTHR43298:SF2">
    <property type="entry name" value="FMN_FAD EXPORTER YEEO-RELATED"/>
    <property type="match status" value="1"/>
</dbReference>
<dbReference type="RefSeq" id="WP_386073477.1">
    <property type="nucleotide sequence ID" value="NZ_JBHTJT010000007.1"/>
</dbReference>
<evidence type="ECO:0000256" key="2">
    <source>
        <dbReference type="SAM" id="Phobius"/>
    </source>
</evidence>
<keyword evidence="2" id="KW-1133">Transmembrane helix</keyword>
<evidence type="ECO:0000313" key="4">
    <source>
        <dbReference type="Proteomes" id="UP001597108"/>
    </source>
</evidence>
<keyword evidence="1" id="KW-0813">Transport</keyword>
<organism evidence="3 4">
    <name type="scientific">Tropicimonas aquimaris</name>
    <dbReference type="NCBI Taxonomy" id="914152"/>
    <lineage>
        <taxon>Bacteria</taxon>
        <taxon>Pseudomonadati</taxon>
        <taxon>Pseudomonadota</taxon>
        <taxon>Alphaproteobacteria</taxon>
        <taxon>Rhodobacterales</taxon>
        <taxon>Roseobacteraceae</taxon>
        <taxon>Tropicimonas</taxon>
    </lineage>
</organism>
<name>A0ABW3IMK0_9RHOB</name>
<keyword evidence="2" id="KW-0812">Transmembrane</keyword>
<reference evidence="4" key="1">
    <citation type="journal article" date="2019" name="Int. J. Syst. Evol. Microbiol.">
        <title>The Global Catalogue of Microorganisms (GCM) 10K type strain sequencing project: providing services to taxonomists for standard genome sequencing and annotation.</title>
        <authorList>
            <consortium name="The Broad Institute Genomics Platform"/>
            <consortium name="The Broad Institute Genome Sequencing Center for Infectious Disease"/>
            <person name="Wu L."/>
            <person name="Ma J."/>
        </authorList>
    </citation>
    <scope>NUCLEOTIDE SEQUENCE [LARGE SCALE GENOMIC DNA]</scope>
    <source>
        <strain evidence="4">CCUG 60524</strain>
    </source>
</reference>
<dbReference type="InterPro" id="IPR002528">
    <property type="entry name" value="MATE_fam"/>
</dbReference>